<dbReference type="OrthoDB" id="310895at2759"/>
<dbReference type="OMA" id="APCMHAG"/>
<dbReference type="EC" id="1.2.1.3" evidence="3"/>
<proteinExistence type="inferred from homology"/>
<comment type="catalytic activity">
    <reaction evidence="4">
        <text>an aldehyde + NAD(+) + H2O = a carboxylate + NADH + 2 H(+)</text>
        <dbReference type="Rhea" id="RHEA:16185"/>
        <dbReference type="ChEBI" id="CHEBI:15377"/>
        <dbReference type="ChEBI" id="CHEBI:15378"/>
        <dbReference type="ChEBI" id="CHEBI:17478"/>
        <dbReference type="ChEBI" id="CHEBI:29067"/>
        <dbReference type="ChEBI" id="CHEBI:57540"/>
        <dbReference type="ChEBI" id="CHEBI:57945"/>
        <dbReference type="EC" id="1.2.1.3"/>
    </reaction>
</comment>
<dbReference type="InterPro" id="IPR015590">
    <property type="entry name" value="Aldehyde_DH_dom"/>
</dbReference>
<evidence type="ECO:0000256" key="4">
    <source>
        <dbReference type="ARBA" id="ARBA00049194"/>
    </source>
</evidence>
<name>A0A0U1LYM9_TALIS</name>
<dbReference type="InterPro" id="IPR016163">
    <property type="entry name" value="Ald_DH_C"/>
</dbReference>
<dbReference type="Gene3D" id="3.40.309.10">
    <property type="entry name" value="Aldehyde Dehydrogenase, Chain A, domain 2"/>
    <property type="match status" value="1"/>
</dbReference>
<reference evidence="6 7" key="1">
    <citation type="submission" date="2015-04" db="EMBL/GenBank/DDBJ databases">
        <authorList>
            <person name="Syromyatnikov M.Y."/>
            <person name="Popov V.N."/>
        </authorList>
    </citation>
    <scope>NUCLEOTIDE SEQUENCE [LARGE SCALE GENOMIC DNA]</scope>
    <source>
        <strain evidence="6">WF-38-12</strain>
    </source>
</reference>
<feature type="domain" description="Aldehyde dehydrogenase" evidence="5">
    <location>
        <begin position="47"/>
        <end position="486"/>
    </location>
</feature>
<evidence type="ECO:0000256" key="1">
    <source>
        <dbReference type="ARBA" id="ARBA00009986"/>
    </source>
</evidence>
<dbReference type="GO" id="GO:0004029">
    <property type="term" value="F:aldehyde dehydrogenase (NAD+) activity"/>
    <property type="evidence" value="ECO:0007669"/>
    <property type="project" value="UniProtKB-EC"/>
</dbReference>
<evidence type="ECO:0000259" key="5">
    <source>
        <dbReference type="Pfam" id="PF00171"/>
    </source>
</evidence>
<evidence type="ECO:0000256" key="2">
    <source>
        <dbReference type="ARBA" id="ARBA00023002"/>
    </source>
</evidence>
<dbReference type="InterPro" id="IPR016162">
    <property type="entry name" value="Ald_DH_N"/>
</dbReference>
<sequence>MKDQIDSSSEINLNAASNMPHPSSSSKSFFAFSNTINGAARGAARVAQAVNPSNKQPLWNVPVATEEDVNDAVAAASEAFASWSHLAWAERGACLIQAKEALLEIHDDMADLIMQETGKPLAVKRDLPAAASHSKLETKVVTDNDELQVTARYVPMGVVAAICPSSDPLMLAIGKLAPALITGNTVIVKPSPFAPYSILKFVACVQSLFPPGVIQALNGDVKLGPLLVDHPKIQKISFTGSVEIGKTVMAAASKTLKRVTLSLSGNGACIVCPDVDVSLVAPQVAVGAFLNSGQLCLANRRIYVHEDIYNDFMQLMVDAVKLWKAGPASSDTAILGPIQNEKRYRNVKDIFADSQRNGYKFCLGSGVITDEKGFIIQPAIIDNPPEDSRVVREEVFGPITSLMPWKDEKEVISRVNNTKAGLGASIWSGDIDRATDLGEQIESGMITINRHPAPIPSGHLAGWKESGIGGEWGFEGLLSCCNMQTVHRYKMPVAPGSAEAD</sequence>
<gene>
    <name evidence="6" type="ORF">PISL3812_05239</name>
</gene>
<protein>
    <recommendedName>
        <fullName evidence="3">aldehyde dehydrogenase (NAD(+))</fullName>
        <ecNumber evidence="3">1.2.1.3</ecNumber>
    </recommendedName>
</protein>
<dbReference type="FunFam" id="3.40.605.10:FF:000007">
    <property type="entry name" value="NAD/NADP-dependent betaine aldehyde dehydrogenase"/>
    <property type="match status" value="1"/>
</dbReference>
<dbReference type="PANTHER" id="PTHR11699">
    <property type="entry name" value="ALDEHYDE DEHYDROGENASE-RELATED"/>
    <property type="match status" value="1"/>
</dbReference>
<dbReference type="SUPFAM" id="SSF53720">
    <property type="entry name" value="ALDH-like"/>
    <property type="match status" value="1"/>
</dbReference>
<evidence type="ECO:0000313" key="6">
    <source>
        <dbReference type="EMBL" id="CRG88212.1"/>
    </source>
</evidence>
<dbReference type="AlphaFoldDB" id="A0A0U1LYM9"/>
<dbReference type="STRING" id="28573.A0A0U1LYM9"/>
<dbReference type="Pfam" id="PF00171">
    <property type="entry name" value="Aldedh"/>
    <property type="match status" value="1"/>
</dbReference>
<dbReference type="EMBL" id="CVMT01000004">
    <property type="protein sequence ID" value="CRG88212.1"/>
    <property type="molecule type" value="Genomic_DNA"/>
</dbReference>
<accession>A0A0U1LYM9</accession>
<dbReference type="Proteomes" id="UP000054383">
    <property type="component" value="Unassembled WGS sequence"/>
</dbReference>
<keyword evidence="7" id="KW-1185">Reference proteome</keyword>
<evidence type="ECO:0000313" key="7">
    <source>
        <dbReference type="Proteomes" id="UP000054383"/>
    </source>
</evidence>
<comment type="similarity">
    <text evidence="1">Belongs to the aldehyde dehydrogenase family.</text>
</comment>
<evidence type="ECO:0000256" key="3">
    <source>
        <dbReference type="ARBA" id="ARBA00024226"/>
    </source>
</evidence>
<keyword evidence="2" id="KW-0560">Oxidoreductase</keyword>
<dbReference type="Gene3D" id="3.40.605.10">
    <property type="entry name" value="Aldehyde Dehydrogenase, Chain A, domain 1"/>
    <property type="match status" value="1"/>
</dbReference>
<dbReference type="InterPro" id="IPR016161">
    <property type="entry name" value="Ald_DH/histidinol_DH"/>
</dbReference>
<organism evidence="6 7">
    <name type="scientific">Talaromyces islandicus</name>
    <name type="common">Penicillium islandicum</name>
    <dbReference type="NCBI Taxonomy" id="28573"/>
    <lineage>
        <taxon>Eukaryota</taxon>
        <taxon>Fungi</taxon>
        <taxon>Dikarya</taxon>
        <taxon>Ascomycota</taxon>
        <taxon>Pezizomycotina</taxon>
        <taxon>Eurotiomycetes</taxon>
        <taxon>Eurotiomycetidae</taxon>
        <taxon>Eurotiales</taxon>
        <taxon>Trichocomaceae</taxon>
        <taxon>Talaromyces</taxon>
        <taxon>Talaromyces sect. Islandici</taxon>
    </lineage>
</organism>